<keyword evidence="3" id="KW-0804">Transcription</keyword>
<dbReference type="InterPro" id="IPR050707">
    <property type="entry name" value="HTH_MetabolicPath_Reg"/>
</dbReference>
<accession>A0A258HMT9</accession>
<evidence type="ECO:0000259" key="5">
    <source>
        <dbReference type="PROSITE" id="PS51078"/>
    </source>
</evidence>
<dbReference type="InterPro" id="IPR036390">
    <property type="entry name" value="WH_DNA-bd_sf"/>
</dbReference>
<feature type="domain" description="HTH iclR-type" evidence="4">
    <location>
        <begin position="35"/>
        <end position="97"/>
    </location>
</feature>
<comment type="caution">
    <text evidence="6">The sequence shown here is derived from an EMBL/GenBank/DDBJ whole genome shotgun (WGS) entry which is preliminary data.</text>
</comment>
<evidence type="ECO:0000256" key="3">
    <source>
        <dbReference type="ARBA" id="ARBA00023163"/>
    </source>
</evidence>
<evidence type="ECO:0000256" key="1">
    <source>
        <dbReference type="ARBA" id="ARBA00023015"/>
    </source>
</evidence>
<organism evidence="6 7">
    <name type="scientific">Brevundimonas subvibrioides</name>
    <dbReference type="NCBI Taxonomy" id="74313"/>
    <lineage>
        <taxon>Bacteria</taxon>
        <taxon>Pseudomonadati</taxon>
        <taxon>Pseudomonadota</taxon>
        <taxon>Alphaproteobacteria</taxon>
        <taxon>Caulobacterales</taxon>
        <taxon>Caulobacteraceae</taxon>
        <taxon>Brevundimonas</taxon>
    </lineage>
</organism>
<dbReference type="EMBL" id="NCEQ01000005">
    <property type="protein sequence ID" value="OYX57672.1"/>
    <property type="molecule type" value="Genomic_DNA"/>
</dbReference>
<dbReference type="GO" id="GO:0045892">
    <property type="term" value="P:negative regulation of DNA-templated transcription"/>
    <property type="evidence" value="ECO:0007669"/>
    <property type="project" value="TreeGrafter"/>
</dbReference>
<dbReference type="PANTHER" id="PTHR30136:SF24">
    <property type="entry name" value="HTH-TYPE TRANSCRIPTIONAL REPRESSOR ALLR"/>
    <property type="match status" value="1"/>
</dbReference>
<feature type="domain" description="IclR-ED" evidence="5">
    <location>
        <begin position="98"/>
        <end position="278"/>
    </location>
</feature>
<protein>
    <submittedName>
        <fullName evidence="6">IclR family transcriptional regulator</fullName>
    </submittedName>
</protein>
<keyword evidence="1" id="KW-0805">Transcription regulation</keyword>
<reference evidence="6 7" key="1">
    <citation type="submission" date="2017-03" db="EMBL/GenBank/DDBJ databases">
        <title>Lifting the veil on microbial sulfur biogeochemistry in mining wastewaters.</title>
        <authorList>
            <person name="Kantor R.S."/>
            <person name="Colenbrander Nelson T."/>
            <person name="Marshall S."/>
            <person name="Bennett D."/>
            <person name="Apte S."/>
            <person name="Camacho D."/>
            <person name="Thomas B.C."/>
            <person name="Warren L.A."/>
            <person name="Banfield J.F."/>
        </authorList>
    </citation>
    <scope>NUCLEOTIDE SEQUENCE [LARGE SCALE GENOMIC DNA]</scope>
    <source>
        <strain evidence="6">32-68-21</strain>
    </source>
</reference>
<dbReference type="PROSITE" id="PS51077">
    <property type="entry name" value="HTH_ICLR"/>
    <property type="match status" value="1"/>
</dbReference>
<dbReference type="PROSITE" id="PS51078">
    <property type="entry name" value="ICLR_ED"/>
    <property type="match status" value="1"/>
</dbReference>
<sequence>MARSAAGRAVRVEASASEGAESATANDSAEKMVIVKPAANAIRILKFLVEAGGPTRSVTISRSLGLNASTCFNILRTLVLEEVVEFDPVAKTYSVGVGLTTLVGNLLTEGQRVAAATPQMRDLADRYNITMTLWKRLGPDKIVLVKSVASPANVRIEMAEGQRLPVLMASTGRIMAPHLGWSRKDLKAAFKALRWQTPLTFEDYWEQVEAAEARGWASDQGYFTKGVQTIAAPVFDRAGDVAFSIVGVMLLGQYEDSQLDEIGEALRDAGRRLTSALT</sequence>
<dbReference type="SUPFAM" id="SSF46785">
    <property type="entry name" value="Winged helix' DNA-binding domain"/>
    <property type="match status" value="1"/>
</dbReference>
<dbReference type="InterPro" id="IPR014757">
    <property type="entry name" value="Tscrpt_reg_IclR_C"/>
</dbReference>
<dbReference type="SUPFAM" id="SSF55781">
    <property type="entry name" value="GAF domain-like"/>
    <property type="match status" value="1"/>
</dbReference>
<dbReference type="GO" id="GO:0003700">
    <property type="term" value="F:DNA-binding transcription factor activity"/>
    <property type="evidence" value="ECO:0007669"/>
    <property type="project" value="TreeGrafter"/>
</dbReference>
<gene>
    <name evidence="6" type="ORF">B7Y86_05950</name>
</gene>
<dbReference type="PANTHER" id="PTHR30136">
    <property type="entry name" value="HELIX-TURN-HELIX TRANSCRIPTIONAL REGULATOR, ICLR FAMILY"/>
    <property type="match status" value="1"/>
</dbReference>
<keyword evidence="2" id="KW-0238">DNA-binding</keyword>
<dbReference type="Gene3D" id="1.10.10.10">
    <property type="entry name" value="Winged helix-like DNA-binding domain superfamily/Winged helix DNA-binding domain"/>
    <property type="match status" value="1"/>
</dbReference>
<dbReference type="InterPro" id="IPR029016">
    <property type="entry name" value="GAF-like_dom_sf"/>
</dbReference>
<evidence type="ECO:0000313" key="7">
    <source>
        <dbReference type="Proteomes" id="UP000216147"/>
    </source>
</evidence>
<dbReference type="Pfam" id="PF01614">
    <property type="entry name" value="IclR_C"/>
    <property type="match status" value="1"/>
</dbReference>
<dbReference type="SMART" id="SM00346">
    <property type="entry name" value="HTH_ICLR"/>
    <property type="match status" value="1"/>
</dbReference>
<dbReference type="Proteomes" id="UP000216147">
    <property type="component" value="Unassembled WGS sequence"/>
</dbReference>
<evidence type="ECO:0000256" key="2">
    <source>
        <dbReference type="ARBA" id="ARBA00023125"/>
    </source>
</evidence>
<dbReference type="InterPro" id="IPR005471">
    <property type="entry name" value="Tscrpt_reg_IclR_N"/>
</dbReference>
<dbReference type="AlphaFoldDB" id="A0A258HMT9"/>
<dbReference type="Pfam" id="PF09339">
    <property type="entry name" value="HTH_IclR"/>
    <property type="match status" value="1"/>
</dbReference>
<name>A0A258HMT9_9CAUL</name>
<dbReference type="Gene3D" id="3.30.450.40">
    <property type="match status" value="1"/>
</dbReference>
<dbReference type="GO" id="GO:0003677">
    <property type="term" value="F:DNA binding"/>
    <property type="evidence" value="ECO:0007669"/>
    <property type="project" value="UniProtKB-KW"/>
</dbReference>
<dbReference type="InterPro" id="IPR036388">
    <property type="entry name" value="WH-like_DNA-bd_sf"/>
</dbReference>
<proteinExistence type="predicted"/>
<evidence type="ECO:0000259" key="4">
    <source>
        <dbReference type="PROSITE" id="PS51077"/>
    </source>
</evidence>
<evidence type="ECO:0000313" key="6">
    <source>
        <dbReference type="EMBL" id="OYX57672.1"/>
    </source>
</evidence>